<feature type="region of interest" description="Disordered" evidence="1">
    <location>
        <begin position="78"/>
        <end position="137"/>
    </location>
</feature>
<reference evidence="3" key="1">
    <citation type="submission" date="2013-10" db="EMBL/GenBank/DDBJ databases">
        <title>Genomic analysis of the causative agents of coccidiosis in chickens.</title>
        <authorList>
            <person name="Reid A.J."/>
            <person name="Blake D."/>
            <person name="Billington K."/>
            <person name="Browne H."/>
            <person name="Dunn M."/>
            <person name="Hung S."/>
            <person name="Kawahara F."/>
            <person name="Miranda-Saavedra D."/>
            <person name="Mourier T."/>
            <person name="Nagra H."/>
            <person name="Otto T.D."/>
            <person name="Rawlings N."/>
            <person name="Sanchez A."/>
            <person name="Sanders M."/>
            <person name="Subramaniam C."/>
            <person name="Tay Y."/>
            <person name="Dear P."/>
            <person name="Doerig C."/>
            <person name="Gruber A."/>
            <person name="Parkinson J."/>
            <person name="Shirley M."/>
            <person name="Wan K.L."/>
            <person name="Berriman M."/>
            <person name="Tomley F."/>
            <person name="Pain A."/>
        </authorList>
    </citation>
    <scope>NUCLEOTIDE SEQUENCE [LARGE SCALE GENOMIC DNA]</scope>
    <source>
        <strain evidence="3">Houghton</strain>
    </source>
</reference>
<evidence type="ECO:0000313" key="4">
    <source>
        <dbReference type="Proteomes" id="UP000030744"/>
    </source>
</evidence>
<protein>
    <recommendedName>
        <fullName evidence="2">RRM domain-containing protein</fullName>
    </recommendedName>
</protein>
<dbReference type="AlphaFoldDB" id="U6K0E4"/>
<feature type="compositionally biased region" description="Basic and acidic residues" evidence="1">
    <location>
        <begin position="78"/>
        <end position="96"/>
    </location>
</feature>
<dbReference type="RefSeq" id="XP_013352998.1">
    <property type="nucleotide sequence ID" value="XM_013497544.1"/>
</dbReference>
<dbReference type="OrthoDB" id="347136at2759"/>
<name>U6K0E4_9EIME</name>
<reference evidence="3" key="2">
    <citation type="submission" date="2013-10" db="EMBL/GenBank/DDBJ databases">
        <authorList>
            <person name="Aslett M."/>
        </authorList>
    </citation>
    <scope>NUCLEOTIDE SEQUENCE [LARGE SCALE GENOMIC DNA]</scope>
    <source>
        <strain evidence="3">Houghton</strain>
    </source>
</reference>
<organism evidence="3 4">
    <name type="scientific">Eimeria mitis</name>
    <dbReference type="NCBI Taxonomy" id="44415"/>
    <lineage>
        <taxon>Eukaryota</taxon>
        <taxon>Sar</taxon>
        <taxon>Alveolata</taxon>
        <taxon>Apicomplexa</taxon>
        <taxon>Conoidasida</taxon>
        <taxon>Coccidia</taxon>
        <taxon>Eucoccidiorida</taxon>
        <taxon>Eimeriorina</taxon>
        <taxon>Eimeriidae</taxon>
        <taxon>Eimeria</taxon>
    </lineage>
</organism>
<dbReference type="Gene3D" id="3.30.70.330">
    <property type="match status" value="1"/>
</dbReference>
<proteinExistence type="predicted"/>
<dbReference type="CDD" id="cd00590">
    <property type="entry name" value="RRM_SF"/>
    <property type="match status" value="1"/>
</dbReference>
<evidence type="ECO:0000313" key="3">
    <source>
        <dbReference type="EMBL" id="CDJ30431.1"/>
    </source>
</evidence>
<evidence type="ECO:0000259" key="2">
    <source>
        <dbReference type="Pfam" id="PF00076"/>
    </source>
</evidence>
<dbReference type="Proteomes" id="UP000030744">
    <property type="component" value="Unassembled WGS sequence"/>
</dbReference>
<dbReference type="Pfam" id="PF00076">
    <property type="entry name" value="RRM_1"/>
    <property type="match status" value="1"/>
</dbReference>
<keyword evidence="4" id="KW-1185">Reference proteome</keyword>
<dbReference type="EMBL" id="HG682510">
    <property type="protein sequence ID" value="CDJ30431.1"/>
    <property type="molecule type" value="Genomic_DNA"/>
</dbReference>
<dbReference type="VEuPathDB" id="ToxoDB:EMH_0058080"/>
<dbReference type="InterPro" id="IPR000504">
    <property type="entry name" value="RRM_dom"/>
</dbReference>
<dbReference type="InterPro" id="IPR012677">
    <property type="entry name" value="Nucleotide-bd_a/b_plait_sf"/>
</dbReference>
<evidence type="ECO:0000256" key="1">
    <source>
        <dbReference type="SAM" id="MobiDB-lite"/>
    </source>
</evidence>
<feature type="compositionally biased region" description="Low complexity" evidence="1">
    <location>
        <begin position="97"/>
        <end position="120"/>
    </location>
</feature>
<dbReference type="SUPFAM" id="SSF54928">
    <property type="entry name" value="RNA-binding domain, RBD"/>
    <property type="match status" value="1"/>
</dbReference>
<dbReference type="InterPro" id="IPR035979">
    <property type="entry name" value="RBD_domain_sf"/>
</dbReference>
<accession>U6K0E4</accession>
<feature type="domain" description="RRM" evidence="2">
    <location>
        <begin position="16"/>
        <end position="73"/>
    </location>
</feature>
<dbReference type="GO" id="GO:0003723">
    <property type="term" value="F:RNA binding"/>
    <property type="evidence" value="ECO:0007669"/>
    <property type="project" value="InterPro"/>
</dbReference>
<dbReference type="GeneID" id="25380436"/>
<gene>
    <name evidence="3" type="ORF">EMH_0058080</name>
</gene>
<sequence>MRPVIPQTRADTASRVTIKNIPLGVTEAQLKANLSKHGDIRVHMFSPATEYGLGWAWVTCEKHEDVEKMLACAAERKEKAAAEMRERAKQTTKKTDAAAAAAAAAEETEAAATAAAAAETSADDAKSSECSEGASDA</sequence>